<dbReference type="AlphaFoldDB" id="A0A665X9Z9"/>
<dbReference type="CDD" id="cd17751">
    <property type="entry name" value="BRCT_microcephalin_rpt3"/>
    <property type="match status" value="1"/>
</dbReference>
<dbReference type="InterPro" id="IPR036420">
    <property type="entry name" value="BRCT_dom_sf"/>
</dbReference>
<dbReference type="InterPro" id="IPR001357">
    <property type="entry name" value="BRCT_dom"/>
</dbReference>
<feature type="compositionally biased region" description="Basic and acidic residues" evidence="1">
    <location>
        <begin position="83"/>
        <end position="93"/>
    </location>
</feature>
<dbReference type="OMA" id="PCRTINI"/>
<feature type="region of interest" description="Disordered" evidence="1">
    <location>
        <begin position="72"/>
        <end position="93"/>
    </location>
</feature>
<dbReference type="InParanoid" id="A0A665X9Z9"/>
<keyword evidence="2" id="KW-0472">Membrane</keyword>
<dbReference type="Pfam" id="PF12738">
    <property type="entry name" value="PTCB-BRCT"/>
    <property type="match status" value="1"/>
</dbReference>
<feature type="transmembrane region" description="Helical" evidence="2">
    <location>
        <begin position="152"/>
        <end position="174"/>
    </location>
</feature>
<dbReference type="PANTHER" id="PTHR14625:SF3">
    <property type="entry name" value="MICROCEPHALIN"/>
    <property type="match status" value="1"/>
</dbReference>
<dbReference type="CDD" id="cd17716">
    <property type="entry name" value="BRCT_microcephalin_rpt1"/>
    <property type="match status" value="1"/>
</dbReference>
<keyword evidence="2" id="KW-0812">Transmembrane</keyword>
<dbReference type="PROSITE" id="PS50172">
    <property type="entry name" value="BRCT"/>
    <property type="match status" value="3"/>
</dbReference>
<accession>A0A665X9Z9</accession>
<dbReference type="CDD" id="cd17736">
    <property type="entry name" value="BRCT_microcephalin_rpt2"/>
    <property type="match status" value="1"/>
</dbReference>
<keyword evidence="2" id="KW-1133">Transmembrane helix</keyword>
<gene>
    <name evidence="4" type="primary">mcph1</name>
</gene>
<organism evidence="4 5">
    <name type="scientific">Echeneis naucrates</name>
    <name type="common">Live sharksucker</name>
    <dbReference type="NCBI Taxonomy" id="173247"/>
    <lineage>
        <taxon>Eukaryota</taxon>
        <taxon>Metazoa</taxon>
        <taxon>Chordata</taxon>
        <taxon>Craniata</taxon>
        <taxon>Vertebrata</taxon>
        <taxon>Euteleostomi</taxon>
        <taxon>Actinopterygii</taxon>
        <taxon>Neopterygii</taxon>
        <taxon>Teleostei</taxon>
        <taxon>Neoteleostei</taxon>
        <taxon>Acanthomorphata</taxon>
        <taxon>Carangaria</taxon>
        <taxon>Carangiformes</taxon>
        <taxon>Echeneidae</taxon>
        <taxon>Echeneis</taxon>
    </lineage>
</organism>
<evidence type="ECO:0000313" key="4">
    <source>
        <dbReference type="Ensembl" id="ENSENLP00000052852.1"/>
    </source>
</evidence>
<dbReference type="FunFam" id="3.40.50.10190:FF:000047">
    <property type="entry name" value="Microcephalin"/>
    <property type="match status" value="1"/>
</dbReference>
<feature type="domain" description="BRCT" evidence="3">
    <location>
        <begin position="278"/>
        <end position="360"/>
    </location>
</feature>
<proteinExistence type="predicted"/>
<evidence type="ECO:0000256" key="2">
    <source>
        <dbReference type="SAM" id="Phobius"/>
    </source>
</evidence>
<reference evidence="4" key="2">
    <citation type="submission" date="2025-08" db="UniProtKB">
        <authorList>
            <consortium name="Ensembl"/>
        </authorList>
    </citation>
    <scope>IDENTIFICATION</scope>
</reference>
<dbReference type="InterPro" id="IPR022047">
    <property type="entry name" value="Microcephalin-like"/>
</dbReference>
<dbReference type="Gene3D" id="3.40.50.10190">
    <property type="entry name" value="BRCT domain"/>
    <property type="match status" value="3"/>
</dbReference>
<dbReference type="Pfam" id="PF16589">
    <property type="entry name" value="BRCT_2"/>
    <property type="match status" value="1"/>
</dbReference>
<sequence length="361" mass="41439">MGAQISKTFNKQVTHVVFSNGHLSTWKKAKKSDVKLVSVLWVVRCYDDGVRAEEELYPALNDESNPVLKNKKVSTHRCMQPKDSPERTPENDKRMRKKLNKMMKDLPLKQHISTDVSPIIIDEENGIVYSPALKRSDYMAQRLKDMKEKRENISPTGMCISSPVIIVCLMFQVMRTLVMTSMPTEQQNTVVQVVKALGGFSIVDRVCENTTHVVSGGHRRTLNILFGIARGCWILSFEWILWCLEQRQWIPEEPYELSDRFPAAQICRLQRHLSAGEHQQDLFQDQPAIFVSQHSQPPSQSLVELIQLCGGRVCRTVRQAGICVGRYRGRRPEGTRILSEQWVLDSITHLKQLSYDDYDLE</sequence>
<protein>
    <submittedName>
        <fullName evidence="4">Microcephalin 1</fullName>
    </submittedName>
</protein>
<keyword evidence="5" id="KW-1185">Reference proteome</keyword>
<dbReference type="GO" id="GO:0000278">
    <property type="term" value="P:mitotic cell cycle"/>
    <property type="evidence" value="ECO:0007669"/>
    <property type="project" value="TreeGrafter"/>
</dbReference>
<evidence type="ECO:0000313" key="5">
    <source>
        <dbReference type="Proteomes" id="UP000472264"/>
    </source>
</evidence>
<dbReference type="SMART" id="SM00292">
    <property type="entry name" value="BRCT"/>
    <property type="match status" value="2"/>
</dbReference>
<reference evidence="4" key="1">
    <citation type="submission" date="2021-04" db="EMBL/GenBank/DDBJ databases">
        <authorList>
            <consortium name="Wellcome Sanger Institute Data Sharing"/>
        </authorList>
    </citation>
    <scope>NUCLEOTIDE SEQUENCE [LARGE SCALE GENOMIC DNA]</scope>
</reference>
<feature type="domain" description="BRCT" evidence="3">
    <location>
        <begin position="1"/>
        <end position="59"/>
    </location>
</feature>
<feature type="domain" description="BRCT" evidence="3">
    <location>
        <begin position="170"/>
        <end position="257"/>
    </location>
</feature>
<reference evidence="4" key="3">
    <citation type="submission" date="2025-09" db="UniProtKB">
        <authorList>
            <consortium name="Ensembl"/>
        </authorList>
    </citation>
    <scope>IDENTIFICATION</scope>
</reference>
<dbReference type="PANTHER" id="PTHR14625">
    <property type="entry name" value="MICROCEPHALIN"/>
    <property type="match status" value="1"/>
</dbReference>
<name>A0A665X9Z9_ECHNA</name>
<dbReference type="Ensembl" id="ENSENLT00000054122.1">
    <property type="protein sequence ID" value="ENSENLP00000052852.1"/>
    <property type="gene ID" value="ENSENLG00000022071.1"/>
</dbReference>
<dbReference type="Proteomes" id="UP000472264">
    <property type="component" value="Chromosome 15"/>
</dbReference>
<evidence type="ECO:0000259" key="3">
    <source>
        <dbReference type="PROSITE" id="PS50172"/>
    </source>
</evidence>
<evidence type="ECO:0000256" key="1">
    <source>
        <dbReference type="SAM" id="MobiDB-lite"/>
    </source>
</evidence>
<dbReference type="SUPFAM" id="SSF52113">
    <property type="entry name" value="BRCT domain"/>
    <property type="match status" value="3"/>
</dbReference>